<gene>
    <name evidence="2" type="ORF">OGAPHI_001288</name>
</gene>
<feature type="region of interest" description="Disordered" evidence="1">
    <location>
        <begin position="1"/>
        <end position="21"/>
    </location>
</feature>
<protein>
    <submittedName>
        <fullName evidence="2">Uncharacterized protein</fullName>
    </submittedName>
</protein>
<proteinExistence type="predicted"/>
<feature type="region of interest" description="Disordered" evidence="1">
    <location>
        <begin position="63"/>
        <end position="86"/>
    </location>
</feature>
<dbReference type="AlphaFoldDB" id="A0A9P8PEX8"/>
<feature type="region of interest" description="Disordered" evidence="1">
    <location>
        <begin position="224"/>
        <end position="266"/>
    </location>
</feature>
<dbReference type="EMBL" id="JAEUBE010000087">
    <property type="protein sequence ID" value="KAH3670772.1"/>
    <property type="molecule type" value="Genomic_DNA"/>
</dbReference>
<feature type="compositionally biased region" description="Polar residues" evidence="1">
    <location>
        <begin position="230"/>
        <end position="245"/>
    </location>
</feature>
<dbReference type="OrthoDB" id="3993971at2759"/>
<evidence type="ECO:0000256" key="1">
    <source>
        <dbReference type="SAM" id="MobiDB-lite"/>
    </source>
</evidence>
<accession>A0A9P8PEX8</accession>
<dbReference type="GeneID" id="70233256"/>
<feature type="compositionally biased region" description="Low complexity" evidence="1">
    <location>
        <begin position="1"/>
        <end position="18"/>
    </location>
</feature>
<dbReference type="RefSeq" id="XP_046064197.1">
    <property type="nucleotide sequence ID" value="XM_046202033.1"/>
</dbReference>
<comment type="caution">
    <text evidence="2">The sequence shown here is derived from an EMBL/GenBank/DDBJ whole genome shotgun (WGS) entry which is preliminary data.</text>
</comment>
<organism evidence="2 3">
    <name type="scientific">Ogataea philodendri</name>
    <dbReference type="NCBI Taxonomy" id="1378263"/>
    <lineage>
        <taxon>Eukaryota</taxon>
        <taxon>Fungi</taxon>
        <taxon>Dikarya</taxon>
        <taxon>Ascomycota</taxon>
        <taxon>Saccharomycotina</taxon>
        <taxon>Pichiomycetes</taxon>
        <taxon>Pichiales</taxon>
        <taxon>Pichiaceae</taxon>
        <taxon>Ogataea</taxon>
    </lineage>
</organism>
<keyword evidence="3" id="KW-1185">Reference proteome</keyword>
<evidence type="ECO:0000313" key="3">
    <source>
        <dbReference type="Proteomes" id="UP000769157"/>
    </source>
</evidence>
<name>A0A9P8PEX8_9ASCO</name>
<reference evidence="2" key="1">
    <citation type="journal article" date="2021" name="Open Biol.">
        <title>Shared evolutionary footprints suggest mitochondrial oxidative damage underlies multiple complex I losses in fungi.</title>
        <authorList>
            <person name="Schikora-Tamarit M.A."/>
            <person name="Marcet-Houben M."/>
            <person name="Nosek J."/>
            <person name="Gabaldon T."/>
        </authorList>
    </citation>
    <scope>NUCLEOTIDE SEQUENCE</scope>
    <source>
        <strain evidence="2">CBS6075</strain>
    </source>
</reference>
<reference evidence="2" key="2">
    <citation type="submission" date="2021-01" db="EMBL/GenBank/DDBJ databases">
        <authorList>
            <person name="Schikora-Tamarit M.A."/>
        </authorList>
    </citation>
    <scope>NUCLEOTIDE SEQUENCE</scope>
    <source>
        <strain evidence="2">CBS6075</strain>
    </source>
</reference>
<evidence type="ECO:0000313" key="2">
    <source>
        <dbReference type="EMBL" id="KAH3670772.1"/>
    </source>
</evidence>
<dbReference type="Proteomes" id="UP000769157">
    <property type="component" value="Unassembled WGS sequence"/>
</dbReference>
<sequence>MNYSSFSSNQSPSSSNLSFGVSNQTQLTDIDKSQNKRHKRGIFDSSKTLQLYKVGTTYNDEVLTDQSADENDASEDQTRYSSQTSEYTKDHKELVMWANKLELESTEIRQLSKKLIKDLRVLSEDMKRGIRQFQTVATQSKSLMKELDTRVKLFGSKKSSLDDDFSEDIKGNTDLLLENQAHIIQIMEKQESFNKTILQRINNLQTKSEGSSISTKAIARVESQPKLDQMLNSPIPKNTAKQHVYSTKPGPRTRSLKRTLFDDLSQ</sequence>